<gene>
    <name evidence="3" type="ORF">LACBIDRAFT_312252</name>
</gene>
<keyword evidence="4" id="KW-1185">Reference proteome</keyword>
<evidence type="ECO:0000256" key="2">
    <source>
        <dbReference type="SAM" id="SignalP"/>
    </source>
</evidence>
<dbReference type="KEGG" id="lbc:LACBIDRAFT_312252"/>
<sequence length="242" mass="23618">MAITRFFTLIAFSIGAAQLACAAVIPTAVFSESPTNCPTSFSKPSGDALAPTDIPQDGFNISAGPLGCPPSFSASGLPDALPSGFPPAESADGSAPTDIPGDGFKKSGVPSQSDTLPTNTASYPSGASPDGSAPTQLPRGYLGSLSQLPDSPSSASDGATPTDTPQNGSMPSGSGNAPPSFSQGGDPSAFSSYLPSAAPSDGAVPSDLPTYDLSSGSLPQGCPTAFPSSVFPSGGPAPTDAA</sequence>
<organism evidence="4">
    <name type="scientific">Laccaria bicolor (strain S238N-H82 / ATCC MYA-4686)</name>
    <name type="common">Bicoloured deceiver</name>
    <name type="synonym">Laccaria laccata var. bicolor</name>
    <dbReference type="NCBI Taxonomy" id="486041"/>
    <lineage>
        <taxon>Eukaryota</taxon>
        <taxon>Fungi</taxon>
        <taxon>Dikarya</taxon>
        <taxon>Basidiomycota</taxon>
        <taxon>Agaricomycotina</taxon>
        <taxon>Agaricomycetes</taxon>
        <taxon>Agaricomycetidae</taxon>
        <taxon>Agaricales</taxon>
        <taxon>Agaricineae</taxon>
        <taxon>Hydnangiaceae</taxon>
        <taxon>Laccaria</taxon>
    </lineage>
</organism>
<evidence type="ECO:0000256" key="1">
    <source>
        <dbReference type="SAM" id="MobiDB-lite"/>
    </source>
</evidence>
<protein>
    <submittedName>
        <fullName evidence="3">Predicted protein</fullName>
    </submittedName>
</protein>
<feature type="compositionally biased region" description="Polar residues" evidence="1">
    <location>
        <begin position="144"/>
        <end position="194"/>
    </location>
</feature>
<dbReference type="Proteomes" id="UP000001194">
    <property type="component" value="Unassembled WGS sequence"/>
</dbReference>
<feature type="signal peptide" evidence="2">
    <location>
        <begin position="1"/>
        <end position="22"/>
    </location>
</feature>
<feature type="compositionally biased region" description="Polar residues" evidence="1">
    <location>
        <begin position="109"/>
        <end position="125"/>
    </location>
</feature>
<dbReference type="EMBL" id="DS547140">
    <property type="protein sequence ID" value="EDR01309.1"/>
    <property type="molecule type" value="Genomic_DNA"/>
</dbReference>
<keyword evidence="2" id="KW-0732">Signal</keyword>
<feature type="chain" id="PRO_5002749517" evidence="2">
    <location>
        <begin position="23"/>
        <end position="242"/>
    </location>
</feature>
<feature type="region of interest" description="Disordered" evidence="1">
    <location>
        <begin position="72"/>
        <end position="242"/>
    </location>
</feature>
<proteinExistence type="predicted"/>
<dbReference type="OrthoDB" id="10335530at2759"/>
<dbReference type="AlphaFoldDB" id="B0DVT5"/>
<dbReference type="GeneID" id="6083697"/>
<accession>B0DVT5</accession>
<dbReference type="InParanoid" id="B0DVT5"/>
<dbReference type="HOGENOM" id="CLU_1129205_0_0_1"/>
<reference evidence="3 4" key="1">
    <citation type="journal article" date="2008" name="Nature">
        <title>The genome of Laccaria bicolor provides insights into mycorrhizal symbiosis.</title>
        <authorList>
            <person name="Martin F."/>
            <person name="Aerts A."/>
            <person name="Ahren D."/>
            <person name="Brun A."/>
            <person name="Danchin E.G.J."/>
            <person name="Duchaussoy F."/>
            <person name="Gibon J."/>
            <person name="Kohler A."/>
            <person name="Lindquist E."/>
            <person name="Pereda V."/>
            <person name="Salamov A."/>
            <person name="Shapiro H.J."/>
            <person name="Wuyts J."/>
            <person name="Blaudez D."/>
            <person name="Buee M."/>
            <person name="Brokstein P."/>
            <person name="Canbaeck B."/>
            <person name="Cohen D."/>
            <person name="Courty P.E."/>
            <person name="Coutinho P.M."/>
            <person name="Delaruelle C."/>
            <person name="Detter J.C."/>
            <person name="Deveau A."/>
            <person name="DiFazio S."/>
            <person name="Duplessis S."/>
            <person name="Fraissinet-Tachet L."/>
            <person name="Lucic E."/>
            <person name="Frey-Klett P."/>
            <person name="Fourrey C."/>
            <person name="Feussner I."/>
            <person name="Gay G."/>
            <person name="Grimwood J."/>
            <person name="Hoegger P.J."/>
            <person name="Jain P."/>
            <person name="Kilaru S."/>
            <person name="Labbe J."/>
            <person name="Lin Y.C."/>
            <person name="Legue V."/>
            <person name="Le Tacon F."/>
            <person name="Marmeisse R."/>
            <person name="Melayah D."/>
            <person name="Montanini B."/>
            <person name="Muratet M."/>
            <person name="Nehls U."/>
            <person name="Niculita-Hirzel H."/>
            <person name="Oudot-Le Secq M.P."/>
            <person name="Peter M."/>
            <person name="Quesneville H."/>
            <person name="Rajashekar B."/>
            <person name="Reich M."/>
            <person name="Rouhier N."/>
            <person name="Schmutz J."/>
            <person name="Yin T."/>
            <person name="Chalot M."/>
            <person name="Henrissat B."/>
            <person name="Kuees U."/>
            <person name="Lucas S."/>
            <person name="Van de Peer Y."/>
            <person name="Podila G.K."/>
            <person name="Polle A."/>
            <person name="Pukkila P.J."/>
            <person name="Richardson P.M."/>
            <person name="Rouze P."/>
            <person name="Sanders I.R."/>
            <person name="Stajich J.E."/>
            <person name="Tunlid A."/>
            <person name="Tuskan G."/>
            <person name="Grigoriev I.V."/>
        </authorList>
    </citation>
    <scope>NUCLEOTIDE SEQUENCE [LARGE SCALE GENOMIC DNA]</scope>
    <source>
        <strain evidence="4">S238N-H82 / ATCC MYA-4686</strain>
    </source>
</reference>
<dbReference type="RefSeq" id="XP_001888016.1">
    <property type="nucleotide sequence ID" value="XM_001887981.1"/>
</dbReference>
<evidence type="ECO:0000313" key="3">
    <source>
        <dbReference type="EMBL" id="EDR01309.1"/>
    </source>
</evidence>
<evidence type="ECO:0000313" key="4">
    <source>
        <dbReference type="Proteomes" id="UP000001194"/>
    </source>
</evidence>
<name>B0DVT5_LACBS</name>